<dbReference type="OrthoDB" id="1453008at2"/>
<sequence>MNKIKYFFLLTLTLISIGCAVQRQSKFTSKPIKLGMTKEAVITLYGRPYKESSSIDNSQNLLETLYYKEHIFLRRWYEVNSILYLENSVLKSLEQGKEQLLDKNRQVIVR</sequence>
<proteinExistence type="predicted"/>
<dbReference type="AlphaFoldDB" id="A0A482TIP2"/>
<gene>
    <name evidence="1" type="ORF">DR871_012360</name>
</gene>
<evidence type="ECO:0008006" key="3">
    <source>
        <dbReference type="Google" id="ProtNLM"/>
    </source>
</evidence>
<reference evidence="1 2" key="1">
    <citation type="submission" date="2019-01" db="EMBL/GenBank/DDBJ databases">
        <title>Flavobacterium sp. nov. isolated from arctic soil.</title>
        <authorList>
            <person name="Kim D.-U."/>
        </authorList>
    </citation>
    <scope>NUCLEOTIDE SEQUENCE [LARGE SCALE GENOMIC DNA]</scope>
    <source>
        <strain evidence="1 2">Kopri-42</strain>
    </source>
</reference>
<protein>
    <recommendedName>
        <fullName evidence="3">Outer membrane protein assembly factor BamE</fullName>
    </recommendedName>
</protein>
<comment type="caution">
    <text evidence="1">The sequence shown here is derived from an EMBL/GenBank/DDBJ whole genome shotgun (WGS) entry which is preliminary data.</text>
</comment>
<dbReference type="PROSITE" id="PS51257">
    <property type="entry name" value="PROKAR_LIPOPROTEIN"/>
    <property type="match status" value="1"/>
</dbReference>
<evidence type="ECO:0000313" key="2">
    <source>
        <dbReference type="Proteomes" id="UP000253235"/>
    </source>
</evidence>
<evidence type="ECO:0000313" key="1">
    <source>
        <dbReference type="EMBL" id="RYJ51223.1"/>
    </source>
</evidence>
<dbReference type="Proteomes" id="UP000253235">
    <property type="component" value="Unassembled WGS sequence"/>
</dbReference>
<keyword evidence="2" id="KW-1185">Reference proteome</keyword>
<organism evidence="1 2">
    <name type="scientific">Flavobacterium petrolei</name>
    <dbReference type="NCBI Taxonomy" id="2259594"/>
    <lineage>
        <taxon>Bacteria</taxon>
        <taxon>Pseudomonadati</taxon>
        <taxon>Bacteroidota</taxon>
        <taxon>Flavobacteriia</taxon>
        <taxon>Flavobacteriales</taxon>
        <taxon>Flavobacteriaceae</taxon>
        <taxon>Flavobacterium</taxon>
    </lineage>
</organism>
<dbReference type="EMBL" id="QNVY02000004">
    <property type="protein sequence ID" value="RYJ51223.1"/>
    <property type="molecule type" value="Genomic_DNA"/>
</dbReference>
<accession>A0A482TIP2</accession>
<dbReference type="RefSeq" id="WP_113666606.1">
    <property type="nucleotide sequence ID" value="NZ_QNVY02000004.1"/>
</dbReference>
<name>A0A482TIP2_9FLAO</name>